<reference evidence="1 2" key="1">
    <citation type="journal article" date="2017" name="Curr. Biol.">
        <title>Genome architecture and evolution of a unichromosomal asexual nematode.</title>
        <authorList>
            <person name="Fradin H."/>
            <person name="Zegar C."/>
            <person name="Gutwein M."/>
            <person name="Lucas J."/>
            <person name="Kovtun M."/>
            <person name="Corcoran D."/>
            <person name="Baugh L.R."/>
            <person name="Kiontke K."/>
            <person name="Gunsalus K."/>
            <person name="Fitch D.H."/>
            <person name="Piano F."/>
        </authorList>
    </citation>
    <scope>NUCLEOTIDE SEQUENCE [LARGE SCALE GENOMIC DNA]</scope>
    <source>
        <strain evidence="1">PF1309</strain>
    </source>
</reference>
<comment type="caution">
    <text evidence="1">The sequence shown here is derived from an EMBL/GenBank/DDBJ whole genome shotgun (WGS) entry which is preliminary data.</text>
</comment>
<evidence type="ECO:0000313" key="1">
    <source>
        <dbReference type="EMBL" id="PAV69445.1"/>
    </source>
</evidence>
<accession>A0A2A2K6B4</accession>
<name>A0A2A2K6B4_9BILA</name>
<organism evidence="1 2">
    <name type="scientific">Diploscapter pachys</name>
    <dbReference type="NCBI Taxonomy" id="2018661"/>
    <lineage>
        <taxon>Eukaryota</taxon>
        <taxon>Metazoa</taxon>
        <taxon>Ecdysozoa</taxon>
        <taxon>Nematoda</taxon>
        <taxon>Chromadorea</taxon>
        <taxon>Rhabditida</taxon>
        <taxon>Rhabditina</taxon>
        <taxon>Rhabditomorpha</taxon>
        <taxon>Rhabditoidea</taxon>
        <taxon>Rhabditidae</taxon>
        <taxon>Diploscapter</taxon>
    </lineage>
</organism>
<gene>
    <name evidence="1" type="ORF">WR25_09047</name>
</gene>
<evidence type="ECO:0000313" key="2">
    <source>
        <dbReference type="Proteomes" id="UP000218231"/>
    </source>
</evidence>
<sequence>MAAGQEHRNNLHIQPELHNPVGLEDINMREFNPITTPFSSIDIIQNKIERAKHDIQDIHPDEDILSAISSYEDLVEMVLSKIKIDIQFHRATFIRGQIYLSFLEGSNHFAQLLRLYTSPHIPVLIREHIGQDCVRLAEFATEIIDGSPISTTASSLINRNHHKLEPYIEENIDPNDHDQLVTVWAIIEELVGCWLTFDSHSLPAIP</sequence>
<keyword evidence="2" id="KW-1185">Reference proteome</keyword>
<dbReference type="EMBL" id="LIAE01009504">
    <property type="protein sequence ID" value="PAV69445.1"/>
    <property type="molecule type" value="Genomic_DNA"/>
</dbReference>
<proteinExistence type="predicted"/>
<dbReference type="AlphaFoldDB" id="A0A2A2K6B4"/>
<dbReference type="Proteomes" id="UP000218231">
    <property type="component" value="Unassembled WGS sequence"/>
</dbReference>
<protein>
    <submittedName>
        <fullName evidence="1">Uncharacterized protein</fullName>
    </submittedName>
</protein>